<evidence type="ECO:0000313" key="2">
    <source>
        <dbReference type="Proteomes" id="UP000177235"/>
    </source>
</evidence>
<name>A0A1F5QBA0_9BACT</name>
<protein>
    <submittedName>
        <fullName evidence="1">Uncharacterized protein</fullName>
    </submittedName>
</protein>
<accession>A0A1F5QBA0</accession>
<dbReference type="EMBL" id="MFFF01000019">
    <property type="protein sequence ID" value="OGE99459.1"/>
    <property type="molecule type" value="Genomic_DNA"/>
</dbReference>
<dbReference type="Proteomes" id="UP000177235">
    <property type="component" value="Unassembled WGS sequence"/>
</dbReference>
<organism evidence="1 2">
    <name type="scientific">Candidatus Doudnabacteria bacterium RIFCSPLOWO2_02_FULL_48_13</name>
    <dbReference type="NCBI Taxonomy" id="1817845"/>
    <lineage>
        <taxon>Bacteria</taxon>
        <taxon>Candidatus Doudnaibacteriota</taxon>
    </lineage>
</organism>
<dbReference type="AlphaFoldDB" id="A0A1F5QBA0"/>
<evidence type="ECO:0000313" key="1">
    <source>
        <dbReference type="EMBL" id="OGE99459.1"/>
    </source>
</evidence>
<reference evidence="1 2" key="1">
    <citation type="journal article" date="2016" name="Nat. Commun.">
        <title>Thousands of microbial genomes shed light on interconnected biogeochemical processes in an aquifer system.</title>
        <authorList>
            <person name="Anantharaman K."/>
            <person name="Brown C.T."/>
            <person name="Hug L.A."/>
            <person name="Sharon I."/>
            <person name="Castelle C.J."/>
            <person name="Probst A.J."/>
            <person name="Thomas B.C."/>
            <person name="Singh A."/>
            <person name="Wilkins M.J."/>
            <person name="Karaoz U."/>
            <person name="Brodie E.L."/>
            <person name="Williams K.H."/>
            <person name="Hubbard S.S."/>
            <person name="Banfield J.F."/>
        </authorList>
    </citation>
    <scope>NUCLEOTIDE SEQUENCE [LARGE SCALE GENOMIC DNA]</scope>
</reference>
<comment type="caution">
    <text evidence="1">The sequence shown here is derived from an EMBL/GenBank/DDBJ whole genome shotgun (WGS) entry which is preliminary data.</text>
</comment>
<sequence length="137" mass="15374">MKLAIAIALALIAGIFVFSFSQNKPQNFSRVSLASTEYEQAGQEIAQQINDLSPTPPTTEIFAIKELEFVKNQPFVYVVYHDTRNAFRVLLETLKSTGSDRKYYRVVAAFEAEGQRWKLTGGQDLAKGKETVKINPN</sequence>
<gene>
    <name evidence="1" type="ORF">A3J05_03930</name>
</gene>
<proteinExistence type="predicted"/>